<evidence type="ECO:0000259" key="1">
    <source>
        <dbReference type="Pfam" id="PF01433"/>
    </source>
</evidence>
<dbReference type="GO" id="GO:0005615">
    <property type="term" value="C:extracellular space"/>
    <property type="evidence" value="ECO:0007669"/>
    <property type="project" value="TreeGrafter"/>
</dbReference>
<dbReference type="GO" id="GO:0042277">
    <property type="term" value="F:peptide binding"/>
    <property type="evidence" value="ECO:0007669"/>
    <property type="project" value="TreeGrafter"/>
</dbReference>
<dbReference type="GO" id="GO:0008270">
    <property type="term" value="F:zinc ion binding"/>
    <property type="evidence" value="ECO:0007669"/>
    <property type="project" value="InterPro"/>
</dbReference>
<keyword evidence="3" id="KW-1185">Reference proteome</keyword>
<dbReference type="Proteomes" id="UP000288716">
    <property type="component" value="Unassembled WGS sequence"/>
</dbReference>
<dbReference type="AlphaFoldDB" id="A0A443RTQ8"/>
<dbReference type="Gene3D" id="1.10.390.10">
    <property type="entry name" value="Neutral Protease Domain 2"/>
    <property type="match status" value="1"/>
</dbReference>
<dbReference type="OrthoDB" id="10031169at2759"/>
<dbReference type="InterPro" id="IPR014782">
    <property type="entry name" value="Peptidase_M1_dom"/>
</dbReference>
<dbReference type="InterPro" id="IPR027268">
    <property type="entry name" value="Peptidase_M4/M1_CTD_sf"/>
</dbReference>
<reference evidence="2 3" key="1">
    <citation type="journal article" date="2018" name="Gigascience">
        <title>Genomes of trombidid mites reveal novel predicted allergens and laterally-transferred genes associated with secondary metabolism.</title>
        <authorList>
            <person name="Dong X."/>
            <person name="Chaisiri K."/>
            <person name="Xia D."/>
            <person name="Armstrong S.D."/>
            <person name="Fang Y."/>
            <person name="Donnelly M.J."/>
            <person name="Kadowaki T."/>
            <person name="McGarry J.W."/>
            <person name="Darby A.C."/>
            <person name="Makepeace B.L."/>
        </authorList>
    </citation>
    <scope>NUCLEOTIDE SEQUENCE [LARGE SCALE GENOMIC DNA]</scope>
    <source>
        <strain evidence="2">UoL-UT</strain>
    </source>
</reference>
<gene>
    <name evidence="2" type="ORF">B4U80_14580</name>
</gene>
<dbReference type="Pfam" id="PF01433">
    <property type="entry name" value="Peptidase_M1"/>
    <property type="match status" value="1"/>
</dbReference>
<dbReference type="InterPro" id="IPR050344">
    <property type="entry name" value="Peptidase_M1_aminopeptidases"/>
</dbReference>
<proteinExistence type="predicted"/>
<dbReference type="VEuPathDB" id="VectorBase:LDEU013407"/>
<protein>
    <submittedName>
        <fullName evidence="2">Puromycin-sensitive aminopeptidase-like isoform X2</fullName>
    </submittedName>
</protein>
<dbReference type="GO" id="GO:0005737">
    <property type="term" value="C:cytoplasm"/>
    <property type="evidence" value="ECO:0007669"/>
    <property type="project" value="TreeGrafter"/>
</dbReference>
<dbReference type="PANTHER" id="PTHR11533:SF174">
    <property type="entry name" value="PUROMYCIN-SENSITIVE AMINOPEPTIDASE-RELATED"/>
    <property type="match status" value="1"/>
</dbReference>
<dbReference type="GO" id="GO:0006508">
    <property type="term" value="P:proteolysis"/>
    <property type="evidence" value="ECO:0007669"/>
    <property type="project" value="TreeGrafter"/>
</dbReference>
<dbReference type="EMBL" id="NCKV01036766">
    <property type="protein sequence ID" value="RWS18634.1"/>
    <property type="molecule type" value="Genomic_DNA"/>
</dbReference>
<dbReference type="STRING" id="299467.A0A443RTQ8"/>
<sequence length="150" mass="17682">MEVLEILFALSLDAFHSNHAVNFARLNQSESDVIMAQTVYNKGSSILKMIEHLMGTENFRKALNYYLMKHQYSNAKIDDLLKAFDLFSYKPVRKIMNAWLKRRGYPMLKVRQNGNCYSLKQEKFSIDGVNNEEEKKMLWKIPMIYKSKMN</sequence>
<feature type="non-terminal residue" evidence="2">
    <location>
        <position position="150"/>
    </location>
</feature>
<keyword evidence="2" id="KW-0645">Protease</keyword>
<dbReference type="PANTHER" id="PTHR11533">
    <property type="entry name" value="PROTEASE M1 ZINC METALLOPROTEASE"/>
    <property type="match status" value="1"/>
</dbReference>
<name>A0A443RTQ8_9ACAR</name>
<dbReference type="GO" id="GO:0016020">
    <property type="term" value="C:membrane"/>
    <property type="evidence" value="ECO:0007669"/>
    <property type="project" value="TreeGrafter"/>
</dbReference>
<keyword evidence="2" id="KW-0378">Hydrolase</keyword>
<dbReference type="Gene3D" id="2.60.40.1910">
    <property type="match status" value="1"/>
</dbReference>
<evidence type="ECO:0000313" key="3">
    <source>
        <dbReference type="Proteomes" id="UP000288716"/>
    </source>
</evidence>
<dbReference type="GO" id="GO:0043171">
    <property type="term" value="P:peptide catabolic process"/>
    <property type="evidence" value="ECO:0007669"/>
    <property type="project" value="TreeGrafter"/>
</dbReference>
<dbReference type="GO" id="GO:0070006">
    <property type="term" value="F:metalloaminopeptidase activity"/>
    <property type="evidence" value="ECO:0007669"/>
    <property type="project" value="TreeGrafter"/>
</dbReference>
<organism evidence="2 3">
    <name type="scientific">Leptotrombidium deliense</name>
    <dbReference type="NCBI Taxonomy" id="299467"/>
    <lineage>
        <taxon>Eukaryota</taxon>
        <taxon>Metazoa</taxon>
        <taxon>Ecdysozoa</taxon>
        <taxon>Arthropoda</taxon>
        <taxon>Chelicerata</taxon>
        <taxon>Arachnida</taxon>
        <taxon>Acari</taxon>
        <taxon>Acariformes</taxon>
        <taxon>Trombidiformes</taxon>
        <taxon>Prostigmata</taxon>
        <taxon>Anystina</taxon>
        <taxon>Parasitengona</taxon>
        <taxon>Trombiculoidea</taxon>
        <taxon>Trombiculidae</taxon>
        <taxon>Leptotrombidium</taxon>
    </lineage>
</organism>
<feature type="domain" description="Peptidase M1 membrane alanine aminopeptidase" evidence="1">
    <location>
        <begin position="9"/>
        <end position="99"/>
    </location>
</feature>
<comment type="caution">
    <text evidence="2">The sequence shown here is derived from an EMBL/GenBank/DDBJ whole genome shotgun (WGS) entry which is preliminary data.</text>
</comment>
<dbReference type="SUPFAM" id="SSF55486">
    <property type="entry name" value="Metalloproteases ('zincins'), catalytic domain"/>
    <property type="match status" value="1"/>
</dbReference>
<keyword evidence="2" id="KW-0031">Aminopeptidase</keyword>
<accession>A0A443RTQ8</accession>
<evidence type="ECO:0000313" key="2">
    <source>
        <dbReference type="EMBL" id="RWS18634.1"/>
    </source>
</evidence>